<organism evidence="1 2">
    <name type="scientific">Stieleria maiorica</name>
    <dbReference type="NCBI Taxonomy" id="2795974"/>
    <lineage>
        <taxon>Bacteria</taxon>
        <taxon>Pseudomonadati</taxon>
        <taxon>Planctomycetota</taxon>
        <taxon>Planctomycetia</taxon>
        <taxon>Pirellulales</taxon>
        <taxon>Pirellulaceae</taxon>
        <taxon>Stieleria</taxon>
    </lineage>
</organism>
<protein>
    <submittedName>
        <fullName evidence="1">Uncharacterized protein</fullName>
    </submittedName>
</protein>
<dbReference type="EMBL" id="CP036264">
    <property type="protein sequence ID" value="QEF99173.1"/>
    <property type="molecule type" value="Genomic_DNA"/>
</dbReference>
<sequence length="41" mass="5037">MTSFATNPDDRGRKQMTDFNFQLPAWNQWRQELFNWPNAEF</sequence>
<accession>A0A5B9MED5</accession>
<keyword evidence="2" id="KW-1185">Reference proteome</keyword>
<dbReference type="Proteomes" id="UP000321353">
    <property type="component" value="Chromosome"/>
</dbReference>
<proteinExistence type="predicted"/>
<reference evidence="1 2" key="1">
    <citation type="submission" date="2019-02" db="EMBL/GenBank/DDBJ databases">
        <title>Planctomycetal bacteria perform biofilm scaping via a novel small molecule.</title>
        <authorList>
            <person name="Jeske O."/>
            <person name="Boedeker C."/>
            <person name="Wiegand S."/>
            <person name="Breitling P."/>
            <person name="Kallscheuer N."/>
            <person name="Jogler M."/>
            <person name="Rohde M."/>
            <person name="Petersen J."/>
            <person name="Medema M.H."/>
            <person name="Surup F."/>
            <person name="Jogler C."/>
        </authorList>
    </citation>
    <scope>NUCLEOTIDE SEQUENCE [LARGE SCALE GENOMIC DNA]</scope>
    <source>
        <strain evidence="1 2">Mal15</strain>
    </source>
</reference>
<name>A0A5B9MED5_9BACT</name>
<evidence type="ECO:0000313" key="1">
    <source>
        <dbReference type="EMBL" id="QEF99173.1"/>
    </source>
</evidence>
<gene>
    <name evidence="1" type="ORF">Mal15_32330</name>
</gene>
<dbReference type="KEGG" id="smam:Mal15_32330"/>
<dbReference type="AlphaFoldDB" id="A0A5B9MED5"/>
<dbReference type="RefSeq" id="WP_261344626.1">
    <property type="nucleotide sequence ID" value="NZ_CP036264.1"/>
</dbReference>
<evidence type="ECO:0000313" key="2">
    <source>
        <dbReference type="Proteomes" id="UP000321353"/>
    </source>
</evidence>